<dbReference type="PANTHER" id="PTHR43341:SF15">
    <property type="entry name" value="GENERAL AMINO ACID PERMEASE AGP2"/>
    <property type="match status" value="1"/>
</dbReference>
<organism evidence="11 12">
    <name type="scientific">Xylaria flabelliformis</name>
    <dbReference type="NCBI Taxonomy" id="2512241"/>
    <lineage>
        <taxon>Eukaryota</taxon>
        <taxon>Fungi</taxon>
        <taxon>Dikarya</taxon>
        <taxon>Ascomycota</taxon>
        <taxon>Pezizomycotina</taxon>
        <taxon>Sordariomycetes</taxon>
        <taxon>Xylariomycetidae</taxon>
        <taxon>Xylariales</taxon>
        <taxon>Xylariaceae</taxon>
        <taxon>Xylaria</taxon>
    </lineage>
</organism>
<dbReference type="Gene3D" id="3.40.462.20">
    <property type="match status" value="1"/>
</dbReference>
<dbReference type="GO" id="GO:0015171">
    <property type="term" value="F:amino acid transmembrane transporter activity"/>
    <property type="evidence" value="ECO:0007669"/>
    <property type="project" value="TreeGrafter"/>
</dbReference>
<dbReference type="CDD" id="cd00138">
    <property type="entry name" value="PLDc_SF"/>
    <property type="match status" value="1"/>
</dbReference>
<feature type="domain" description="FAD-binding PCMH-type" evidence="10">
    <location>
        <begin position="67"/>
        <end position="240"/>
    </location>
</feature>
<evidence type="ECO:0000256" key="5">
    <source>
        <dbReference type="ARBA" id="ARBA00022970"/>
    </source>
</evidence>
<keyword evidence="7 8" id="KW-0472">Membrane</keyword>
<feature type="transmembrane region" description="Helical" evidence="8">
    <location>
        <begin position="1517"/>
        <end position="1538"/>
    </location>
</feature>
<evidence type="ECO:0000313" key="11">
    <source>
        <dbReference type="EMBL" id="TRX93283.1"/>
    </source>
</evidence>
<gene>
    <name evidence="11" type="ORF">FHL15_005862</name>
</gene>
<feature type="transmembrane region" description="Helical" evidence="8">
    <location>
        <begin position="1185"/>
        <end position="1208"/>
    </location>
</feature>
<reference evidence="12" key="1">
    <citation type="submission" date="2019-06" db="EMBL/GenBank/DDBJ databases">
        <title>Draft genome sequence of the griseofulvin-producing fungus Xylaria cubensis strain G536.</title>
        <authorList>
            <person name="Mead M.E."/>
            <person name="Raja H.A."/>
            <person name="Steenwyk J.L."/>
            <person name="Knowles S.L."/>
            <person name="Oberlies N.H."/>
            <person name="Rokas A."/>
        </authorList>
    </citation>
    <scope>NUCLEOTIDE SEQUENCE [LARGE SCALE GENOMIC DNA]</scope>
    <source>
        <strain evidence="12">G536</strain>
    </source>
</reference>
<dbReference type="FunFam" id="1.20.1740.10:FF:000006">
    <property type="entry name" value="General amino acid permease"/>
    <property type="match status" value="1"/>
</dbReference>
<evidence type="ECO:0000259" key="10">
    <source>
        <dbReference type="PROSITE" id="PS51387"/>
    </source>
</evidence>
<evidence type="ECO:0000256" key="4">
    <source>
        <dbReference type="ARBA" id="ARBA00022692"/>
    </source>
</evidence>
<feature type="transmembrane region" description="Helical" evidence="8">
    <location>
        <begin position="1392"/>
        <end position="1415"/>
    </location>
</feature>
<feature type="transmembrane region" description="Helical" evidence="8">
    <location>
        <begin position="1244"/>
        <end position="1268"/>
    </location>
</feature>
<keyword evidence="3" id="KW-0813">Transport</keyword>
<protein>
    <recommendedName>
        <fullName evidence="13">FAD-binding PCMH-type domain-containing protein</fullName>
    </recommendedName>
</protein>
<evidence type="ECO:0000256" key="8">
    <source>
        <dbReference type="SAM" id="Phobius"/>
    </source>
</evidence>
<keyword evidence="4 8" id="KW-0812">Transmembrane</keyword>
<dbReference type="InterPro" id="IPR036318">
    <property type="entry name" value="FAD-bd_PCMH-like_sf"/>
</dbReference>
<comment type="subcellular location">
    <subcellularLocation>
        <location evidence="1">Membrane</location>
        <topology evidence="1">Multi-pass membrane protein</topology>
    </subcellularLocation>
</comment>
<keyword evidence="5" id="KW-0029">Amino-acid transport</keyword>
<dbReference type="Pfam" id="PF13091">
    <property type="entry name" value="PLDc_2"/>
    <property type="match status" value="1"/>
</dbReference>
<feature type="transmembrane region" description="Helical" evidence="8">
    <location>
        <begin position="1480"/>
        <end position="1497"/>
    </location>
</feature>
<dbReference type="Pfam" id="PF01565">
    <property type="entry name" value="FAD_binding_4"/>
    <property type="match status" value="1"/>
</dbReference>
<dbReference type="Proteomes" id="UP000319160">
    <property type="component" value="Unassembled WGS sequence"/>
</dbReference>
<feature type="transmembrane region" description="Helical" evidence="8">
    <location>
        <begin position="1215"/>
        <end position="1238"/>
    </location>
</feature>
<sequence length="1619" mass="178773">MPKRQYSKATKMRTVFFGLGLFIGLSRAAALNKRAVLADCLAEAGTITDQVDSKDWEMDTRPFNSLLPYKPDVVAVPTTTEQIQSAVVCGAKSGYKVTPKSGGHSYGSYGLGGEDGHLVLQLDRMFAVKLDPKTNIATAEPGTRLGHLAVELWAQGKRAISHGTCPGVGIAGHALHGGFGLSSHTHGLALDWIVGLNIVLANGTLVHASATENPDLFWGMRGAGSNFGVVTSFELNTFAPPANLTWFVANLPLKKEGSVAALEALEDYTLNAMPAELNMRVMGTQRMTQLEGVYHGNKTQLEDALAPLLVKTGGSVLATGTTDWPGSLQHFATMSLNQTHPHNEQETFYGKSLELKGLNGAAAQDFVDYWFDHAKNVSGAWYFQLDLQGGKNSAVWNADQNLSSYAHRDKLYILQFFFRSTAKTVPADALKLVDEWTAATIKSIPKSELGMYINYPDLSLNRTAAHEMYWGKSMPKLQQLKTQLDPEELFYYPIAIRPGTAVRFEGPWIDAIKRHSSTSSADFPSYPCSEPECLISTSHPVSFEVGTGASIYTQSLLPAILEAKHEVILVTCFWAPSSTLTSLRETLQLLAKQREAHIRSHSPSHPDGHTLPPLNVYICFSSRSFFQKLFHPWSRDGYIYHPSQWASKLGLPDPAQLEAGLINLQVKSLFFLPISVMHPKYLIVDRQRAWLPSCNVSWEPWLEGCVEITGDAVATLLRLYHNVWGRPSGVDRQPSITNGRQQQVHGTWSPGRIGLTSIQSPVSRRVTLQSGNIPTILLPSSHHRNPHFRPLPWQHFPRPPATPLNSAVLRLIDIAEKKIYVQTPNLTSAAVVEALLGALNRGVEVTVITSKGMMVLEQLLTGGTTTSWCLRSFIRAYEKHKKRNEDSDTMLDLEAQPPRLGSLDIFYFRPLPTNREQQALEEPVQSHLKLMVVDDQYAVLGSGNMDRASWFTSQELGILFHSSKFAADVNDAVRQGTLQVSLQYPSRCRRISKPLDLPIRRDAYHKARVAYTNLFMESVLGICESASVRSAYLPDSSRADDTNPGPCLSQATGAALQFRKNLLVGMAEMYRRNGAPEIPEPEVVESERAESIELGKMDGTHRNLKPRHIQLIGIGGTIGTMLYVQIGKGLIQGGPGSLFIAFSLWCTVILAVTFCLAEMVTYLPISSPFIRFAGRYVDEAFGFAAGWNFFIFEAALVPFEVTACNVIIHYWSDIVPAAGIIAIVVFLYALINVMAIQWYGETEFWAALGKVLLIVGLLVFTFIVAVGGNPQHDRFGFRYWYEPGAFAEYYTTGSLGRFQGFLQCLIFASLAVAGPDYVSMAAGEAENPRKVLPRAFNAVFYRLTTFFCLGSLAVGVLVPYNDPDLKAAYEENRPGAAASPYVVAMNRLGIPILPHIVNALILTAAFSAGNSYVYCASRSLYGLALEGKAPKFLVKCTKNGVPIYCVTFVLLIALLSFLQVTEGTAVVLSWFVSLITASQLVNYCVVCCTYICFHRALKAQGISRDSLPYKGYLQPYAAYYALIATFVFSFVGGYTVFLPGNWDVPSFLFSYTSVAAFPILYFGWKAIHKTSIYPADKVDLQQDLDEVEAYTRNYVSQPPSIQLMQCRVMKMKKMQGPYV</sequence>
<dbReference type="Pfam" id="PF00324">
    <property type="entry name" value="AA_permease"/>
    <property type="match status" value="1"/>
</dbReference>
<evidence type="ECO:0000313" key="12">
    <source>
        <dbReference type="Proteomes" id="UP000319160"/>
    </source>
</evidence>
<dbReference type="InterPro" id="IPR025202">
    <property type="entry name" value="PLD-like_dom"/>
</dbReference>
<evidence type="ECO:0000256" key="7">
    <source>
        <dbReference type="ARBA" id="ARBA00023136"/>
    </source>
</evidence>
<dbReference type="EMBL" id="VFLP01000030">
    <property type="protein sequence ID" value="TRX93283.1"/>
    <property type="molecule type" value="Genomic_DNA"/>
</dbReference>
<dbReference type="Gene3D" id="1.20.1740.10">
    <property type="entry name" value="Amino acid/polyamine transporter I"/>
    <property type="match status" value="1"/>
</dbReference>
<dbReference type="PROSITE" id="PS50035">
    <property type="entry name" value="PLD"/>
    <property type="match status" value="1"/>
</dbReference>
<feature type="transmembrane region" description="Helical" evidence="8">
    <location>
        <begin position="1138"/>
        <end position="1165"/>
    </location>
</feature>
<name>A0A553HZB0_9PEZI</name>
<feature type="transmembrane region" description="Helical" evidence="8">
    <location>
        <begin position="1108"/>
        <end position="1126"/>
    </location>
</feature>
<dbReference type="STRING" id="2512241.A0A553HZB0"/>
<dbReference type="InterPro" id="IPR016169">
    <property type="entry name" value="FAD-bd_PCMH_sub2"/>
</dbReference>
<dbReference type="Gene3D" id="3.30.465.10">
    <property type="match status" value="1"/>
</dbReference>
<dbReference type="OrthoDB" id="415825at2759"/>
<dbReference type="Gene3D" id="3.30.870.10">
    <property type="entry name" value="Endonuclease Chain A"/>
    <property type="match status" value="2"/>
</dbReference>
<evidence type="ECO:0008006" key="13">
    <source>
        <dbReference type="Google" id="ProtNLM"/>
    </source>
</evidence>
<dbReference type="Pfam" id="PF08031">
    <property type="entry name" value="BBE"/>
    <property type="match status" value="1"/>
</dbReference>
<feature type="transmembrane region" description="Helical" evidence="8">
    <location>
        <begin position="1339"/>
        <end position="1360"/>
    </location>
</feature>
<dbReference type="InterPro" id="IPR001736">
    <property type="entry name" value="PLipase_D/transphosphatidylase"/>
</dbReference>
<dbReference type="SUPFAM" id="SSF56024">
    <property type="entry name" value="Phospholipase D/nuclease"/>
    <property type="match status" value="2"/>
</dbReference>
<evidence type="ECO:0000256" key="6">
    <source>
        <dbReference type="ARBA" id="ARBA00022989"/>
    </source>
</evidence>
<proteinExistence type="inferred from homology"/>
<dbReference type="PANTHER" id="PTHR43341">
    <property type="entry name" value="AMINO ACID PERMEASE"/>
    <property type="match status" value="1"/>
</dbReference>
<evidence type="ECO:0000256" key="3">
    <source>
        <dbReference type="ARBA" id="ARBA00022448"/>
    </source>
</evidence>
<dbReference type="GO" id="GO:0016491">
    <property type="term" value="F:oxidoreductase activity"/>
    <property type="evidence" value="ECO:0007669"/>
    <property type="project" value="InterPro"/>
</dbReference>
<dbReference type="InterPro" id="IPR004840">
    <property type="entry name" value="Amino_acid_permease_CS"/>
</dbReference>
<dbReference type="InterPro" id="IPR016166">
    <property type="entry name" value="FAD-bd_PCMH"/>
</dbReference>
<comment type="caution">
    <text evidence="11">The sequence shown here is derived from an EMBL/GenBank/DDBJ whole genome shotgun (WGS) entry which is preliminary data.</text>
</comment>
<evidence type="ECO:0000256" key="2">
    <source>
        <dbReference type="ARBA" id="ARBA00005466"/>
    </source>
</evidence>
<dbReference type="SUPFAM" id="SSF56176">
    <property type="entry name" value="FAD-binding/transporter-associated domain-like"/>
    <property type="match status" value="1"/>
</dbReference>
<dbReference type="InterPro" id="IPR012951">
    <property type="entry name" value="BBE"/>
</dbReference>
<comment type="similarity">
    <text evidence="2">Belongs to the oxygen-dependent FAD-linked oxidoreductase family.</text>
</comment>
<dbReference type="PROSITE" id="PS00218">
    <property type="entry name" value="AMINO_ACID_PERMEASE_1"/>
    <property type="match status" value="1"/>
</dbReference>
<dbReference type="GO" id="GO:0071949">
    <property type="term" value="F:FAD binding"/>
    <property type="evidence" value="ECO:0007669"/>
    <property type="project" value="InterPro"/>
</dbReference>
<dbReference type="InterPro" id="IPR004841">
    <property type="entry name" value="AA-permease/SLC12A_dom"/>
</dbReference>
<evidence type="ECO:0000256" key="1">
    <source>
        <dbReference type="ARBA" id="ARBA00004141"/>
    </source>
</evidence>
<keyword evidence="6 8" id="KW-1133">Transmembrane helix</keyword>
<feature type="transmembrane region" description="Helical" evidence="8">
    <location>
        <begin position="1441"/>
        <end position="1460"/>
    </location>
</feature>
<dbReference type="InterPro" id="IPR006094">
    <property type="entry name" value="Oxid_FAD_bind_N"/>
</dbReference>
<dbReference type="GO" id="GO:0016020">
    <property type="term" value="C:membrane"/>
    <property type="evidence" value="ECO:0007669"/>
    <property type="project" value="UniProtKB-SubCell"/>
</dbReference>
<evidence type="ECO:0000259" key="9">
    <source>
        <dbReference type="PROSITE" id="PS50035"/>
    </source>
</evidence>
<feature type="domain" description="PLD phosphodiesterase" evidence="9">
    <location>
        <begin position="927"/>
        <end position="949"/>
    </location>
</feature>
<feature type="transmembrane region" description="Helical" evidence="8">
    <location>
        <begin position="1544"/>
        <end position="1564"/>
    </location>
</feature>
<accession>A0A553HZB0</accession>
<dbReference type="PROSITE" id="PS51387">
    <property type="entry name" value="FAD_PCMH"/>
    <property type="match status" value="1"/>
</dbReference>
<dbReference type="InterPro" id="IPR050524">
    <property type="entry name" value="APC_YAT"/>
</dbReference>
<keyword evidence="12" id="KW-1185">Reference proteome</keyword>